<dbReference type="EMBL" id="JBEYRS010000021">
    <property type="protein sequence ID" value="MEW2367060.1"/>
    <property type="molecule type" value="Genomic_DNA"/>
</dbReference>
<proteinExistence type="predicted"/>
<name>A0ABV3M671_9ACTN</name>
<evidence type="ECO:0000313" key="2">
    <source>
        <dbReference type="EMBL" id="MEW2367060.1"/>
    </source>
</evidence>
<keyword evidence="1" id="KW-0472">Membrane</keyword>
<evidence type="ECO:0000256" key="1">
    <source>
        <dbReference type="SAM" id="Phobius"/>
    </source>
</evidence>
<dbReference type="RefSeq" id="WP_359777491.1">
    <property type="nucleotide sequence ID" value="NZ_JBEYRR010000004.1"/>
</dbReference>
<comment type="caution">
    <text evidence="2">The sequence shown here is derived from an EMBL/GenBank/DDBJ whole genome shotgun (WGS) entry which is preliminary data.</text>
</comment>
<dbReference type="Proteomes" id="UP001553843">
    <property type="component" value="Unassembled WGS sequence"/>
</dbReference>
<gene>
    <name evidence="2" type="ORF">AB0887_34615</name>
</gene>
<reference evidence="2 3" key="1">
    <citation type="submission" date="2024-06" db="EMBL/GenBank/DDBJ databases">
        <title>The Natural Products Discovery Center: Release of the First 8490 Sequenced Strains for Exploring Actinobacteria Biosynthetic Diversity.</title>
        <authorList>
            <person name="Kalkreuter E."/>
            <person name="Kautsar S.A."/>
            <person name="Yang D."/>
            <person name="Bader C.D."/>
            <person name="Teijaro C.N."/>
            <person name="Fluegel L."/>
            <person name="Davis C.M."/>
            <person name="Simpson J.R."/>
            <person name="Lauterbach L."/>
            <person name="Steele A.D."/>
            <person name="Gui C."/>
            <person name="Meng S."/>
            <person name="Li G."/>
            <person name="Viehrig K."/>
            <person name="Ye F."/>
            <person name="Su P."/>
            <person name="Kiefer A.F."/>
            <person name="Nichols A."/>
            <person name="Cepeda A.J."/>
            <person name="Yan W."/>
            <person name="Fan B."/>
            <person name="Jiang Y."/>
            <person name="Adhikari A."/>
            <person name="Zheng C.-J."/>
            <person name="Schuster L."/>
            <person name="Cowan T.M."/>
            <person name="Smanski M.J."/>
            <person name="Chevrette M.G."/>
            <person name="De Carvalho L.P.S."/>
            <person name="Shen B."/>
        </authorList>
    </citation>
    <scope>NUCLEOTIDE SEQUENCE [LARGE SCALE GENOMIC DNA]</scope>
    <source>
        <strain evidence="2 3">NPDC047833</strain>
    </source>
</reference>
<keyword evidence="1" id="KW-1133">Transmembrane helix</keyword>
<protein>
    <submittedName>
        <fullName evidence="2">Uncharacterized protein</fullName>
    </submittedName>
</protein>
<evidence type="ECO:0000313" key="3">
    <source>
        <dbReference type="Proteomes" id="UP001553843"/>
    </source>
</evidence>
<keyword evidence="3" id="KW-1185">Reference proteome</keyword>
<keyword evidence="1" id="KW-0812">Transmembrane</keyword>
<sequence>MTVFTNAEGVDFRKSPAVEPALPLQGAELTRRRGRGALLIGGVVAVGFAVVALVLAFPLLAAPIGTATGVVAVLVPLIHKAEGGESSDEGSGG</sequence>
<organism evidence="2 3">
    <name type="scientific">Streptomyces huasconensis</name>
    <dbReference type="NCBI Taxonomy" id="1854574"/>
    <lineage>
        <taxon>Bacteria</taxon>
        <taxon>Bacillati</taxon>
        <taxon>Actinomycetota</taxon>
        <taxon>Actinomycetes</taxon>
        <taxon>Kitasatosporales</taxon>
        <taxon>Streptomycetaceae</taxon>
        <taxon>Streptomyces</taxon>
    </lineage>
</organism>
<feature type="transmembrane region" description="Helical" evidence="1">
    <location>
        <begin position="36"/>
        <end position="54"/>
    </location>
</feature>
<accession>A0ABV3M671</accession>